<evidence type="ECO:0000313" key="4">
    <source>
        <dbReference type="EMBL" id="TGE35494.1"/>
    </source>
</evidence>
<feature type="DNA-binding region" description="H-T-H motif" evidence="2">
    <location>
        <begin position="36"/>
        <end position="55"/>
    </location>
</feature>
<dbReference type="AlphaFoldDB" id="A0A4Z0QYD8"/>
<name>A0A4Z0QYD8_9FIRM</name>
<dbReference type="Pfam" id="PF00440">
    <property type="entry name" value="TetR_N"/>
    <property type="match status" value="1"/>
</dbReference>
<dbReference type="RefSeq" id="WP_135551567.1">
    <property type="nucleotide sequence ID" value="NZ_SPQQ01000013.1"/>
</dbReference>
<feature type="domain" description="HTH tetR-type" evidence="3">
    <location>
        <begin position="13"/>
        <end position="73"/>
    </location>
</feature>
<dbReference type="SUPFAM" id="SSF48498">
    <property type="entry name" value="Tetracyclin repressor-like, C-terminal domain"/>
    <property type="match status" value="1"/>
</dbReference>
<protein>
    <submittedName>
        <fullName evidence="4">TetR/AcrR family transcriptional regulator</fullName>
    </submittedName>
</protein>
<dbReference type="InterPro" id="IPR023772">
    <property type="entry name" value="DNA-bd_HTH_TetR-type_CS"/>
</dbReference>
<accession>A0A4Z0QYD8</accession>
<dbReference type="InterPro" id="IPR009057">
    <property type="entry name" value="Homeodomain-like_sf"/>
</dbReference>
<organism evidence="4 5">
    <name type="scientific">Desulfosporosinus fructosivorans</name>
    <dbReference type="NCBI Taxonomy" id="2018669"/>
    <lineage>
        <taxon>Bacteria</taxon>
        <taxon>Bacillati</taxon>
        <taxon>Bacillota</taxon>
        <taxon>Clostridia</taxon>
        <taxon>Eubacteriales</taxon>
        <taxon>Desulfitobacteriaceae</taxon>
        <taxon>Desulfosporosinus</taxon>
    </lineage>
</organism>
<sequence length="206" mass="23881">MTKEPNRQERKKAQTRGLIFETAMELFLKQGYDDTTVEQIVAKADVAKGTFFNHFPTKDAILSELGRQRVELAEVLLRKEFSVLSSAQEKIICLLEVFGQVNEENKEITELVLRHMFVQMFSDIEQEKQNQQQFILVIEGLVSEGQVQGEFVNNVEPRHVAEIIAGMYFFTLYQWVQGELENSLRQELLARTNIILRGIQARQKME</sequence>
<evidence type="ECO:0000256" key="2">
    <source>
        <dbReference type="PROSITE-ProRule" id="PRU00335"/>
    </source>
</evidence>
<keyword evidence="5" id="KW-1185">Reference proteome</keyword>
<dbReference type="EMBL" id="SPQQ01000013">
    <property type="protein sequence ID" value="TGE35494.1"/>
    <property type="molecule type" value="Genomic_DNA"/>
</dbReference>
<keyword evidence="1 2" id="KW-0238">DNA-binding</keyword>
<dbReference type="InterPro" id="IPR001647">
    <property type="entry name" value="HTH_TetR"/>
</dbReference>
<dbReference type="InterPro" id="IPR050624">
    <property type="entry name" value="HTH-type_Tx_Regulator"/>
</dbReference>
<dbReference type="PROSITE" id="PS01081">
    <property type="entry name" value="HTH_TETR_1"/>
    <property type="match status" value="1"/>
</dbReference>
<proteinExistence type="predicted"/>
<dbReference type="GO" id="GO:0003677">
    <property type="term" value="F:DNA binding"/>
    <property type="evidence" value="ECO:0007669"/>
    <property type="project" value="UniProtKB-UniRule"/>
</dbReference>
<evidence type="ECO:0000259" key="3">
    <source>
        <dbReference type="PROSITE" id="PS50977"/>
    </source>
</evidence>
<dbReference type="SUPFAM" id="SSF46689">
    <property type="entry name" value="Homeodomain-like"/>
    <property type="match status" value="1"/>
</dbReference>
<dbReference type="PANTHER" id="PTHR43479:SF11">
    <property type="entry name" value="ACREF_ENVCD OPERON REPRESSOR-RELATED"/>
    <property type="match status" value="1"/>
</dbReference>
<comment type="caution">
    <text evidence="4">The sequence shown here is derived from an EMBL/GenBank/DDBJ whole genome shotgun (WGS) entry which is preliminary data.</text>
</comment>
<gene>
    <name evidence="4" type="ORF">E4K67_24500</name>
</gene>
<reference evidence="4 5" key="1">
    <citation type="submission" date="2019-03" db="EMBL/GenBank/DDBJ databases">
        <title>Draft Genome Sequence of Desulfosporosinus fructosivorans Strain 63.6F, Isolated from Marine Sediment in the Baltic Sea.</title>
        <authorList>
            <person name="Hausmann B."/>
            <person name="Vandieken V."/>
            <person name="Pjevac P."/>
            <person name="Schreck K."/>
            <person name="Herbold C.W."/>
            <person name="Loy A."/>
        </authorList>
    </citation>
    <scope>NUCLEOTIDE SEQUENCE [LARGE SCALE GENOMIC DNA]</scope>
    <source>
        <strain evidence="4 5">63.6F</strain>
    </source>
</reference>
<dbReference type="Proteomes" id="UP000298460">
    <property type="component" value="Unassembled WGS sequence"/>
</dbReference>
<evidence type="ECO:0000256" key="1">
    <source>
        <dbReference type="ARBA" id="ARBA00023125"/>
    </source>
</evidence>
<dbReference type="Gene3D" id="1.10.357.10">
    <property type="entry name" value="Tetracycline Repressor, domain 2"/>
    <property type="match status" value="1"/>
</dbReference>
<evidence type="ECO:0000313" key="5">
    <source>
        <dbReference type="Proteomes" id="UP000298460"/>
    </source>
</evidence>
<dbReference type="OrthoDB" id="268339at2"/>
<dbReference type="PRINTS" id="PR00455">
    <property type="entry name" value="HTHTETR"/>
</dbReference>
<dbReference type="PROSITE" id="PS50977">
    <property type="entry name" value="HTH_TETR_2"/>
    <property type="match status" value="1"/>
</dbReference>
<dbReference type="PANTHER" id="PTHR43479">
    <property type="entry name" value="ACREF/ENVCD OPERON REPRESSOR-RELATED"/>
    <property type="match status" value="1"/>
</dbReference>
<dbReference type="InterPro" id="IPR036271">
    <property type="entry name" value="Tet_transcr_reg_TetR-rel_C_sf"/>
</dbReference>